<gene>
    <name evidence="12" type="ORF">DKX38_006451</name>
</gene>
<sequence length="5190" mass="587201">MDFSLKKSFKGSSSFKNIKRFSGGGGGDNNYSISPEELPILQRHQSDIPHDNQQRTSKGSNYHNEVIVKVDNGNSSPEDSSTDGVKINRAPSFGFTQNGQQDMMQDPPSRLISQFLENQKAFGGGEITLDLDMEMDELKGDRGSSHGRHLPSFPESSPTKPSSRETRVSFEPSLSGGSVNGAPESVRRRCKEDGSLNPHQRKQEQEREEVLKCSSNASFRRQANPLSRLKTKSRLLDDPSPEELERMSGRVPKSGPMRSGILSRVFDDEDDEDPLEDVDLPDEYKKDKLSTLTVLQWLSLIVILAALVCSLSILNLKKVNILNLKLWKWEVLLLVLICGRLVSGWGIHLVVFFIERNFLLRKRVLYFVYGLRKGVQNCWWLGLVLLAWHFLFDKKVRRDTKSELLEYVTKILVCFLVGNFIWLIKTLMVKVLASSFHVSTYFDRIQESLFNQFVIEALSGPPLIEIQKAEDDAERIAAEVLKLQNAGATIPAELKESVFPPAKSGGLNPNRAMQKTFTAKSCKFSGKLSQKGEKEGDDGITIGHLHKLNTKNISAWNMKRLMKIVRHGSLSTLDEQILGAATEDESTTHIRSEYEAKAAARKIFANVARHGSKYIYLQDLMRFLEEDQASKTMSFFEEASETSRIGKSSLKNWVVNAFRERRALALTLNDTKTAVNKLHQMINVIVGIVIVVISLVILGIAKSKFFVLLGSQFLVVSFIFGNTAKTLFESIIFLFVIHPFDVGDRCEIDGVQLIVEEMNILTTFFLRADNQKVLYPNSVLATKSIGNYYRSPDMGDSVEFHIHISTPAEKVALIKQRITSYIDGKKEHWYSDPTIIFREVVDLNKLMVAVWMRHRMNHQDMAEKNKRRALLIEEMVKIFNCLPDEYTKDKLSTLTVLQWLSLVVILAALVCSLSILDLKKVNILNLKLWKWEVLLLVLICGRLVSGWGIHLVVFFIERNFLLRKRVLYFVYGLRKGVQNCWWLGLVLLAWHFLFDKKVRRDTKSELLEYVTKILVCFLVGNFIWLIKTLMVKVLASSFHVSTYFDRIQESLFNQFVIEALSGPPLIEIQKAEDDAERIAAEVLKLQNAGATIPAELKESVFPPAKSGGLNPNRAMQKTFTAKSCKFSGKLSQKGEKEGDDGITIGHLHKLNTKNISAWNMKRLMKIVRHGSLSTLDEQILGAATEDESTTHIRSEYEAKAAARKIFANVARHGSKYIYLQDLMRFLEEDQASKTMSFFEEASETSRIGKSSLKNWVVNAFRERRALALTLNDTKTAVNKLHQMINVIVGIVIVVISLVILGIAKSKVFVLLGSQFLVVSFIFGNTAKTLFESIIFLFVIHPCVNCLPDEYTKDKLSTLTVLQWLSLVLILAALVCSLSILDLKKVNILNLKLWKWEVLLLVLICGRLVSGWGIHLVVFFIERNFLLRKRVLNFVYGLRKGVQNCWWLGLVLLAWHFLFDKKVRRDTKSELLEYVTKILVCFLVGNFIWLIKTLMVKVLASSFHVSTYFDRIQESLFNQFVIEALSGPPLIEIQKAEDDAERIAAEVLKLQNAGATIPTELKEFVFPPAKSGGLNPNRAMQKTFTAKSCKFSGKLSQKGEKEGDDGITIGHLHKLNTKNISAWNMKRLMKIVRHGSLSTLDEQILGAATEDESTTHIRSEYEAKAAARKIFANVARHGSKYIYLQDLMRFLEEDQASKTMSFFEEASETSRIGKSSLKNWVVNAFRERRALALTLNDTKTAVNKLHQMINVIVGIVIVVISLVILGIAKSKFFVLLGSQFLVVSFIFGNTAKTLFESIIFLFVIHPCDKLSTLTVLQWLSLVLILAALVCSLSILDLKKVNILNLKLWKWEVLLLVLICGRLVSGWGIHLVVFFIERNFLLRKRVLYFVYGLRKGVQNCWWLGLVLLAWHFLFDKKVRRDTKSELLEYVTKILVCFLVGNFIWLIKTLMVKVLASSFHVSTYFDRIQESLFNQFVIEALSGPPLIEIQKAEDDAERIAAEVLKLQNAGATIPAELKESVFPPAKSGGLNPNRAMQKTFTAKSCKFSGKLSQKGEKEGDDGITIGHLHKLNTKNISAWNMKRLMKIVRHGSLSTLDEQILGAATEDESTTHIRSEYEAKAAARKIFANVARHGSKYIYLQDLMRFLEEDQASKTMSFFEEASETSRIDKSSLKNWVVNAFRERRALALTLNDTKTAVNKLHQMINVIVGIVIVVISLVILGIAKSKVFVLLGSQFLVVSFIFGNTAKILFESIIFLFVIHPCDKLSTLTVLQWLSLVVILAALVCSLSILDLKKVNILNLKLWKWEVLLLVLICGRLVSGWGIHLVVFFIERNFLLRKRVLNFVYGLRKGVQNCWWLGLVLLAWHFLFDKKVRRDTKSELLEYVTKILVCFLVGNFIWLIKTLMVKVLASSFHVSTYFDRIQESLFNQFVIEALSGPPLIEIQKDEDDAERIAAEVLKLQNAGATIPAELKESVFPPAKSGGLNPNRAMQKTFTAKSCKFSGKLSQKGEKEGDDGITIGHLHKLNTKNISAWNMKRLMKIVRHGSLSTLDEQILGAATEDESTTHIRSEYEAKAAARKIFANVARHGSKYIYLQDLMRFLEEDQASKTMSFFEEASETSRIGKSSLKNWVVNAFRERRALALTLNDTKTAVNKLHQMINVIVGIVIVVISLVILGIAKSKFFVLLGSQFLVVSFIFGNTAKTLFESIIFLFVIHPCDKLSTLTVLQWLSLVVILAALVCSLSILDLKKVNILNLKLWKWEVLLLVLICGRLVSGWGIHLVVFFIERNFLLRKRVLNFVYGLRKGVQNCWWLGLVLLAWHFLFDKKVRRDTKSELLEYVTKILVCFLVGNFIWLIKTLMVKVLASSFHVSTYFDRIQESLFNQFVIEALSGPPLIEIQKAEDDAERIAAEVGHFSGKLSQKGEKEGDDGITIGHLHKLNTKNISAWNMKRLMKIVRHGSLSTLDEQILGAATEDESTTHIRSEYEAKATARKIFANVARHGSKYIYLQDLMRFLEEDQASKTMSFFEEASETSRIGKSSLKNWVVNAFRERRALALTLNDTKTAVNKLHQMINVIVGIVIVVISLVILGIAKSKFFVLLGSQFLVVSFIFGNTAKTLFESIIFLFVIHPCDKLSTLTVLQWLSLVVILAALVCSLSILDLKKVNILNLKLWKWEVLLLVLICGRLVSGWGIHLVVFFIERNFLLRKRVLYFVYGLRKGVQNCWWLGLVLLAWHFLFDKKVRRDTKSELLEYVTKILVCFLVGNFIWLIKTLMVKVLASSFHVSTYFDRIQESLFNQFVIEALSGPPLIEIQKAEDDAERIAAEVLKLQNAGATIPAELKESVFPPAKSGGLNPNRAMQKTFTAKSCKFSGKLSQKGKKEGDDGITIGHLHKLNTKNISAWNMKRLMKIVRHGSLSTLDEQILGAATEDESTTHIRSEYEAKAAARKIFANVARHGSKYIYLQDLMRFLEEDQASKTMSFFEEASETSRIGKSSLKNWVVNAFRERRALALTLNDTKTAVNKLHQMINVIVGIVIVVISLVILGIAKSKFFVLLGSQFLVVSFIFGNTAKTLFESIIFLFVIHPCDKLSTLTVLQWLSLVVILAALVCSLSILDLKKVNILNLKLWKWEVLLLVLICGRLVSGWGIHLVVFFIERNFLLRKRVLNFVYGLRKGVQNCWWLGLVLLAWHFLFDKKVRRDTKSELLEYVTKILVCFLVGNFIWLIKTLMVKVLASSFHVSTYFDRIQESLFNQFVIEALSGPPLIEIQKAEDDAERIAAEVLKLQNAGATIPAELKESVFPPAKSGGLNPNRAMQKTFTAKSCKFSGKLSQKGEKEGDDGITIGHLHKLNTKNISAWNMKRLMKIVRHGSLSTLDEQILGAATEDESTTHIRSEYEAKAAARKIFANVARHGSKYIYLQDLMRFLEEDQASKTMSFFEEASETSRIGKSSLKNWVVNAFRERRALALTLNDTKTAVNKLHQMINVIVGIVIVVISLVILGIAKSKFFVLLGSQFLVVSFIFGNTAKTLFESIIFLFVIHPCDKLSTLTVLQWLSLVVILAALVCSLSILDLKKVNILNLKLWKWEVLLLVLICGRLVSGWGIHLVVFFIERNFLLRKRVLYFVYGLRKGVQNCWWLGLVLLAWHFLFDKKVRRDTKSELLEYVTKILVCFLVGNFIWLIKTLMVKVLASSFHVSTYFDRIQESLFNQFVIEALSGPPLIEIQKAEDDAERIAAEVLKLQNAGATIPAELKESVFPPAKSGGLNPNRAMQKTFTAKSCKFSGKLSQKGEKEGDDGITIGHLHKLNTKNISAWNMKRLMKIVRHGSLSTLDEQILGAATEDESTTHIRSEYEAKAAARKIFANVARHGSKYIYLQDLMRFLEEDQASKTMSFFEEASETSRIDKSSLKNWVVNAFRERRALALTLNDTKTAVNKLHQMINVIVGIVIVVISLVILGIAKSKFFVLLGSQFLVVLSILDLKKVNILNLKLWKWEVLLLVLICGRKGVQNCWWLGLVLLAWHFLFDKKVRRDTKSELLEYVTKILVCFLVGNFIWLIKTLMVKVLASSFHVSTYFDRIQESLFNQFVIEALSGPPLIEIQKDEDDAERIAAEVLKLQNAGATIPAELKEFVFPPAKSGGLNPNRAMQKTFTAKSCKFSGKLSQKGEKEGDDGITIGHLHKFNTKNISAWNMKRLMKIVRHGSLSTLDEQILGAATEDESTTHIRSEYEAKAAARKIFANMARHGSKYIYLQDLMRFLEEDQASKTMSFFEEASETSRIGKSSLKNWVVNAFRERRALALTLNDTKTAVNKLHQMINVIVGIVIVVISLVILGIAKSKVFVLLGSQFLVVSFIFGNTAKTLFESIIFLFVIHPCDKLSTLTVLQWLSLVLILAALVCSLSILDLKKVNILNLKLWKWEVLLLVLICGRLVSGWGIHLVVFFIERNFLLRKRVLYFVYGLRKGVQNCWWLGLVLLAWHFLFDKKVRRDTKSELLEYVTKILVCFLVGNFIWLIKTLMVKVLASSFHVSTYFDRIQESLFNQFVIEALSGPPLIEIQKAEDDAERIAAEVLKLQNAGATIPAELKESVFPPAKSGGLNPNRAMQKTFTAKSCKFSGKLSQKGEKEGDDGITIGHLHKLNTKNISAWNMKRLMKIVRHGSLSTLDEQILGAATEDESTTHIRSEYKAKAAARKIFANVARHGSK</sequence>
<feature type="transmembrane region" description="Helical" evidence="10">
    <location>
        <begin position="681"/>
        <end position="701"/>
    </location>
</feature>
<feature type="region of interest" description="Disordered" evidence="9">
    <location>
        <begin position="132"/>
        <end position="255"/>
    </location>
</feature>
<name>A0A5N5N263_9ROSI</name>
<dbReference type="Gene3D" id="2.30.30.60">
    <property type="match status" value="1"/>
</dbReference>
<feature type="transmembrane region" description="Helical" evidence="10">
    <location>
        <begin position="4044"/>
        <end position="4063"/>
    </location>
</feature>
<feature type="transmembrane region" description="Helical" evidence="10">
    <location>
        <begin position="4527"/>
        <end position="4547"/>
    </location>
</feature>
<feature type="transmembrane region" description="Helical" evidence="10">
    <location>
        <begin position="928"/>
        <end position="956"/>
    </location>
</feature>
<feature type="transmembrane region" description="Helical" evidence="10">
    <location>
        <begin position="1894"/>
        <end position="1912"/>
    </location>
</feature>
<feature type="transmembrane region" description="Helical" evidence="10">
    <location>
        <begin position="3699"/>
        <end position="3719"/>
    </location>
</feature>
<evidence type="ECO:0000256" key="10">
    <source>
        <dbReference type="SAM" id="Phobius"/>
    </source>
</evidence>
<feature type="transmembrane region" description="Helical" evidence="10">
    <location>
        <begin position="2754"/>
        <end position="2782"/>
    </location>
</feature>
<feature type="transmembrane region" description="Helical" evidence="10">
    <location>
        <begin position="4804"/>
        <end position="4824"/>
    </location>
</feature>
<dbReference type="PANTHER" id="PTHR31618">
    <property type="entry name" value="MECHANOSENSITIVE ION CHANNEL PROTEIN 5"/>
    <property type="match status" value="1"/>
</dbReference>
<dbReference type="InterPro" id="IPR006685">
    <property type="entry name" value="MscS_channel_2nd"/>
</dbReference>
<keyword evidence="13" id="KW-1185">Reference proteome</keyword>
<feature type="compositionally biased region" description="Polar residues" evidence="9">
    <location>
        <begin position="72"/>
        <end position="83"/>
    </location>
</feature>
<keyword evidence="5 10" id="KW-1133">Transmembrane helix</keyword>
<feature type="transmembrane region" description="Helical" evidence="10">
    <location>
        <begin position="4075"/>
        <end position="4103"/>
    </location>
</feature>
<feature type="transmembrane region" description="Helical" evidence="10">
    <location>
        <begin position="2655"/>
        <end position="2675"/>
    </location>
</feature>
<feature type="compositionally biased region" description="Polar residues" evidence="9">
    <location>
        <begin position="94"/>
        <end position="103"/>
    </location>
</feature>
<dbReference type="InterPro" id="IPR010920">
    <property type="entry name" value="LSM_dom_sf"/>
</dbReference>
<keyword evidence="8" id="KW-0407">Ion channel</keyword>
<protein>
    <recommendedName>
        <fullName evidence="11">Mechanosensitive ion channel MscS domain-containing protein</fullName>
    </recommendedName>
</protein>
<feature type="transmembrane region" description="Helical" evidence="10">
    <location>
        <begin position="3245"/>
        <end position="3265"/>
    </location>
</feature>
<feature type="transmembrane region" description="Helical" evidence="10">
    <location>
        <begin position="3167"/>
        <end position="3195"/>
    </location>
</feature>
<feature type="transmembrane region" description="Helical" evidence="10">
    <location>
        <begin position="4454"/>
        <end position="4477"/>
    </location>
</feature>
<feature type="compositionally biased region" description="Basic and acidic residues" evidence="9">
    <location>
        <begin position="44"/>
        <end position="53"/>
    </location>
</feature>
<feature type="transmembrane region" description="Helical" evidence="10">
    <location>
        <begin position="976"/>
        <end position="994"/>
    </location>
</feature>
<evidence type="ECO:0000256" key="4">
    <source>
        <dbReference type="ARBA" id="ARBA00022692"/>
    </source>
</evidence>
<evidence type="ECO:0000313" key="12">
    <source>
        <dbReference type="EMBL" id="KAB5561494.1"/>
    </source>
</evidence>
<evidence type="ECO:0000259" key="11">
    <source>
        <dbReference type="Pfam" id="PF00924"/>
    </source>
</evidence>
<reference evidence="13" key="1">
    <citation type="journal article" date="2019" name="Gigascience">
        <title>De novo genome assembly of the endangered Acer yangbiense, a plant species with extremely small populations endemic to Yunnan Province, China.</title>
        <authorList>
            <person name="Yang J."/>
            <person name="Wariss H.M."/>
            <person name="Tao L."/>
            <person name="Zhang R."/>
            <person name="Yun Q."/>
            <person name="Hollingsworth P."/>
            <person name="Dao Z."/>
            <person name="Luo G."/>
            <person name="Guo H."/>
            <person name="Ma Y."/>
            <person name="Sun W."/>
        </authorList>
    </citation>
    <scope>NUCLEOTIDE SEQUENCE [LARGE SCALE GENOMIC DNA]</scope>
    <source>
        <strain evidence="13">cv. br00</strain>
    </source>
</reference>
<feature type="transmembrane region" description="Helical" evidence="10">
    <location>
        <begin position="1360"/>
        <end position="1380"/>
    </location>
</feature>
<feature type="transmembrane region" description="Helical" evidence="10">
    <location>
        <begin position="4008"/>
        <end position="4032"/>
    </location>
</feature>
<feature type="transmembrane region" description="Helical" evidence="10">
    <location>
        <begin position="3621"/>
        <end position="3649"/>
    </location>
</feature>
<feature type="domain" description="Mechanosensitive ion channel MscS" evidence="11">
    <location>
        <begin position="726"/>
        <end position="789"/>
    </location>
</feature>
<feature type="transmembrane region" description="Helical" evidence="10">
    <location>
        <begin position="1747"/>
        <end position="1767"/>
    </location>
</feature>
<evidence type="ECO:0000256" key="6">
    <source>
        <dbReference type="ARBA" id="ARBA00023065"/>
    </source>
</evidence>
<evidence type="ECO:0000256" key="9">
    <source>
        <dbReference type="SAM" id="MobiDB-lite"/>
    </source>
</evidence>
<feature type="compositionally biased region" description="Polar residues" evidence="9">
    <location>
        <begin position="213"/>
        <end position="225"/>
    </location>
</feature>
<feature type="transmembrane region" description="Helical" evidence="10">
    <location>
        <begin position="3976"/>
        <end position="3996"/>
    </location>
</feature>
<feature type="transmembrane region" description="Helical" evidence="10">
    <location>
        <begin position="1440"/>
        <end position="1458"/>
    </location>
</feature>
<feature type="transmembrane region" description="Helical" evidence="10">
    <location>
        <begin position="2300"/>
        <end position="2328"/>
    </location>
</feature>
<evidence type="ECO:0000256" key="5">
    <source>
        <dbReference type="ARBA" id="ARBA00022989"/>
    </source>
</evidence>
<dbReference type="Pfam" id="PF00924">
    <property type="entry name" value="MS_channel_2nd"/>
    <property type="match status" value="1"/>
</dbReference>
<feature type="transmembrane region" description="Helical" evidence="10">
    <location>
        <begin position="2233"/>
        <end position="2257"/>
    </location>
</feature>
<feature type="transmembrane region" description="Helical" evidence="10">
    <location>
        <begin position="4497"/>
        <end position="4515"/>
    </location>
</feature>
<feature type="transmembrane region" description="Helical" evidence="10">
    <location>
        <begin position="4153"/>
        <end position="4173"/>
    </location>
</feature>
<evidence type="ECO:0000256" key="3">
    <source>
        <dbReference type="ARBA" id="ARBA00022448"/>
    </source>
</evidence>
<feature type="transmembrane region" description="Helical" evidence="10">
    <location>
        <begin position="1006"/>
        <end position="1026"/>
    </location>
</feature>
<proteinExistence type="inferred from homology"/>
<feature type="transmembrane region" description="Helical" evidence="10">
    <location>
        <begin position="2832"/>
        <end position="2852"/>
    </location>
</feature>
<dbReference type="InterPro" id="IPR016688">
    <property type="entry name" value="MscS-like_plants/fungi"/>
</dbReference>
<feature type="transmembrane region" description="Helical" evidence="10">
    <location>
        <begin position="3522"/>
        <end position="3542"/>
    </location>
</feature>
<feature type="transmembrane region" description="Helical" evidence="10">
    <location>
        <begin position="2269"/>
        <end position="2288"/>
    </location>
</feature>
<dbReference type="FunFam" id="2.30.30.60:FF:000003">
    <property type="entry name" value="Predicted mechanosensitive ion channel"/>
    <property type="match status" value="1"/>
</dbReference>
<feature type="transmembrane region" description="Helical" evidence="10">
    <location>
        <begin position="404"/>
        <end position="424"/>
    </location>
</feature>
<feature type="compositionally biased region" description="Polar residues" evidence="9">
    <location>
        <begin position="54"/>
        <end position="63"/>
    </location>
</feature>
<dbReference type="InterPro" id="IPR023408">
    <property type="entry name" value="MscS_beta-dom_sf"/>
</dbReference>
<feature type="transmembrane region" description="Helical" evidence="10">
    <location>
        <begin position="4123"/>
        <end position="4141"/>
    </location>
</feature>
<feature type="transmembrane region" description="Helical" evidence="10">
    <location>
        <begin position="896"/>
        <end position="916"/>
    </location>
</feature>
<feature type="transmembrane region" description="Helical" evidence="10">
    <location>
        <begin position="1815"/>
        <end position="1834"/>
    </location>
</feature>
<feature type="transmembrane region" description="Helical" evidence="10">
    <location>
        <begin position="4427"/>
        <end position="4447"/>
    </location>
</feature>
<comment type="subcellular location">
    <subcellularLocation>
        <location evidence="1">Membrane</location>
        <topology evidence="1">Multi-pass membrane protein</topology>
    </subcellularLocation>
</comment>
<feature type="transmembrane region" description="Helical" evidence="10">
    <location>
        <begin position="294"/>
        <end position="314"/>
    </location>
</feature>
<feature type="transmembrane region" description="Helical" evidence="10">
    <location>
        <begin position="3136"/>
        <end position="3155"/>
    </location>
</feature>
<accession>A0A5N5N263</accession>
<evidence type="ECO:0000256" key="7">
    <source>
        <dbReference type="ARBA" id="ARBA00023136"/>
    </source>
</evidence>
<feature type="transmembrane region" description="Helical" evidence="10">
    <location>
        <begin position="1470"/>
        <end position="1490"/>
    </location>
</feature>
<feature type="transmembrane region" description="Helical" evidence="10">
    <location>
        <begin position="3215"/>
        <end position="3233"/>
    </location>
</feature>
<feature type="transmembrane region" description="Helical" evidence="10">
    <location>
        <begin position="374"/>
        <end position="392"/>
    </location>
</feature>
<feature type="transmembrane region" description="Helical" evidence="10">
    <location>
        <begin position="2378"/>
        <end position="2398"/>
    </location>
</feature>
<feature type="transmembrane region" description="Helical" evidence="10">
    <location>
        <begin position="326"/>
        <end position="354"/>
    </location>
</feature>
<feature type="transmembrane region" description="Helical" evidence="10">
    <location>
        <begin position="2348"/>
        <end position="2366"/>
    </location>
</feature>
<feature type="transmembrane region" description="Helical" evidence="10">
    <location>
        <begin position="1392"/>
        <end position="1420"/>
    </location>
</feature>
<feature type="transmembrane region" description="Helical" evidence="10">
    <location>
        <begin position="2201"/>
        <end position="2221"/>
    </location>
</feature>
<keyword evidence="4 10" id="KW-0812">Transmembrane</keyword>
<dbReference type="SUPFAM" id="SSF50182">
    <property type="entry name" value="Sm-like ribonucleoproteins"/>
    <property type="match status" value="1"/>
</dbReference>
<keyword evidence="3" id="KW-0813">Transport</keyword>
<feature type="transmembrane region" description="Helical" evidence="10">
    <location>
        <begin position="2723"/>
        <end position="2742"/>
    </location>
</feature>
<feature type="transmembrane region" description="Helical" evidence="10">
    <location>
        <begin position="1779"/>
        <end position="1803"/>
    </location>
</feature>
<feature type="compositionally biased region" description="Basic and acidic residues" evidence="9">
    <location>
        <begin position="201"/>
        <end position="211"/>
    </location>
</feature>
<comment type="similarity">
    <text evidence="2">Belongs to the MscS (TC 1.A.23) family.</text>
</comment>
<keyword evidence="7 10" id="KW-0472">Membrane</keyword>
<feature type="transmembrane region" description="Helical" evidence="10">
    <location>
        <begin position="3100"/>
        <end position="3124"/>
    </location>
</feature>
<dbReference type="EMBL" id="VDCV01000004">
    <property type="protein sequence ID" value="KAB5561494.1"/>
    <property type="molecule type" value="Genomic_DNA"/>
</dbReference>
<feature type="transmembrane region" description="Helical" evidence="10">
    <location>
        <begin position="4836"/>
        <end position="4860"/>
    </location>
</feature>
<feature type="transmembrane region" description="Helical" evidence="10">
    <location>
        <begin position="1846"/>
        <end position="1874"/>
    </location>
</feature>
<feature type="transmembrane region" description="Helical" evidence="10">
    <location>
        <begin position="1315"/>
        <end position="1340"/>
    </location>
</feature>
<evidence type="ECO:0000313" key="13">
    <source>
        <dbReference type="Proteomes" id="UP000326939"/>
    </source>
</evidence>
<feature type="transmembrane region" description="Helical" evidence="10">
    <location>
        <begin position="1924"/>
        <end position="1944"/>
    </location>
</feature>
<feature type="transmembrane region" description="Helical" evidence="10">
    <location>
        <begin position="3068"/>
        <end position="3088"/>
    </location>
</feature>
<feature type="transmembrane region" description="Helical" evidence="10">
    <location>
        <begin position="3590"/>
        <end position="3609"/>
    </location>
</feature>
<feature type="transmembrane region" description="Helical" evidence="10">
    <location>
        <begin position="3669"/>
        <end position="3687"/>
    </location>
</feature>
<dbReference type="PANTHER" id="PTHR31618:SF27">
    <property type="entry name" value="MECHANOSENSITIVE ION CHANNEL PROTEIN"/>
    <property type="match status" value="1"/>
</dbReference>
<feature type="transmembrane region" description="Helical" evidence="10">
    <location>
        <begin position="1283"/>
        <end position="1303"/>
    </location>
</feature>
<feature type="transmembrane region" description="Helical" evidence="10">
    <location>
        <begin position="713"/>
        <end position="737"/>
    </location>
</feature>
<feature type="transmembrane region" description="Helical" evidence="10">
    <location>
        <begin position="4903"/>
        <end position="4931"/>
    </location>
</feature>
<feature type="transmembrane region" description="Helical" evidence="10">
    <location>
        <begin position="2687"/>
        <end position="2711"/>
    </location>
</feature>
<dbReference type="GO" id="GO:0008381">
    <property type="term" value="F:mechanosensitive monoatomic ion channel activity"/>
    <property type="evidence" value="ECO:0007669"/>
    <property type="project" value="TreeGrafter"/>
</dbReference>
<evidence type="ECO:0000256" key="2">
    <source>
        <dbReference type="ARBA" id="ARBA00008017"/>
    </source>
</evidence>
<feature type="compositionally biased region" description="Basic and acidic residues" evidence="9">
    <location>
        <begin position="185"/>
        <end position="194"/>
    </location>
</feature>
<dbReference type="GO" id="GO:0006820">
    <property type="term" value="P:monoatomic anion transport"/>
    <property type="evidence" value="ECO:0007669"/>
    <property type="project" value="TreeGrafter"/>
</dbReference>
<feature type="transmembrane region" description="Helical" evidence="10">
    <location>
        <begin position="4981"/>
        <end position="5001"/>
    </location>
</feature>
<dbReference type="Proteomes" id="UP000326939">
    <property type="component" value="Chromosome 4"/>
</dbReference>
<evidence type="ECO:0000256" key="8">
    <source>
        <dbReference type="ARBA" id="ARBA00023303"/>
    </source>
</evidence>
<evidence type="ECO:0000256" key="1">
    <source>
        <dbReference type="ARBA" id="ARBA00004141"/>
    </source>
</evidence>
<keyword evidence="6" id="KW-0406">Ion transport</keyword>
<dbReference type="GO" id="GO:0005886">
    <property type="term" value="C:plasma membrane"/>
    <property type="evidence" value="ECO:0007669"/>
    <property type="project" value="TreeGrafter"/>
</dbReference>
<feature type="transmembrane region" description="Helical" evidence="10">
    <location>
        <begin position="4951"/>
        <end position="4969"/>
    </location>
</feature>
<feature type="transmembrane region" description="Helical" evidence="10">
    <location>
        <begin position="2802"/>
        <end position="2820"/>
    </location>
</feature>
<feature type="region of interest" description="Disordered" evidence="9">
    <location>
        <begin position="1"/>
        <end position="111"/>
    </location>
</feature>
<organism evidence="12 13">
    <name type="scientific">Salix brachista</name>
    <dbReference type="NCBI Taxonomy" id="2182728"/>
    <lineage>
        <taxon>Eukaryota</taxon>
        <taxon>Viridiplantae</taxon>
        <taxon>Streptophyta</taxon>
        <taxon>Embryophyta</taxon>
        <taxon>Tracheophyta</taxon>
        <taxon>Spermatophyta</taxon>
        <taxon>Magnoliopsida</taxon>
        <taxon>eudicotyledons</taxon>
        <taxon>Gunneridae</taxon>
        <taxon>Pentapetalae</taxon>
        <taxon>rosids</taxon>
        <taxon>fabids</taxon>
        <taxon>Malpighiales</taxon>
        <taxon>Salicaceae</taxon>
        <taxon>Saliceae</taxon>
        <taxon>Salix</taxon>
    </lineage>
</organism>
<dbReference type="GO" id="GO:0050982">
    <property type="term" value="P:detection of mechanical stimulus"/>
    <property type="evidence" value="ECO:0007669"/>
    <property type="project" value="UniProtKB-ARBA"/>
</dbReference>
<comment type="caution">
    <text evidence="12">The sequence shown here is derived from an EMBL/GenBank/DDBJ whole genome shotgun (WGS) entry which is preliminary data.</text>
</comment>
<feature type="transmembrane region" description="Helical" evidence="10">
    <location>
        <begin position="4872"/>
        <end position="4891"/>
    </location>
</feature>
<feature type="transmembrane region" description="Helical" evidence="10">
    <location>
        <begin position="3554"/>
        <end position="3578"/>
    </location>
</feature>